<proteinExistence type="predicted"/>
<gene>
    <name evidence="1" type="ORF">L6164_004005</name>
</gene>
<dbReference type="EMBL" id="CM039427">
    <property type="protein sequence ID" value="KAI4355211.1"/>
    <property type="molecule type" value="Genomic_DNA"/>
</dbReference>
<comment type="caution">
    <text evidence="1">The sequence shown here is derived from an EMBL/GenBank/DDBJ whole genome shotgun (WGS) entry which is preliminary data.</text>
</comment>
<evidence type="ECO:0000313" key="2">
    <source>
        <dbReference type="Proteomes" id="UP000828941"/>
    </source>
</evidence>
<sequence>MDKLAPIHYLIPRSLQKSQSHQPPRSQSPTSIPLGMIVRELHAKMLKMPKKGNLGTLDGSMIRYYLEFGDFMSATRVFFGGFARNYILWNSFLEEFLSFGGDPHEILAVFKELHQIGMQFNSSALTIVLKICSILMDDWLGLEIHACMIKRGFDFDVHLNCALINFYSKCWVLDRANQVFDETPHRENFLWNTITIVNLRSERWVNSLELFHKMQLASAKATTATIVKILQACGKLRALNEGKQIHGYVLRCALESELSICNAIISMYSRNNKLKLARAVFDSMEDRDLSSWNSIISSYAVAGYLNDCWDLFQEMESSNVKPDIITWNILISGHLLLDSYETVLTIFQRLQSAGFRPDSCSVTSALQAIIELGFFKLGKVIHGYIIRNKLDNDVYVNTSLVDMYVKNDCLEKAQAVFDNTKNKNVCTWNSLISGHCIKGLFDDAEALLTQMEEEGIKPDLVTWNGLVSGYSMWGRYEDALAVMRRIRSSRLTPNVVSWTAMISGASQNENYRDALKFFIQMQEEDVKPNATTICCLLRACAGLSLLKKGEEIHCLSLRLGFVDDIYIATTLIDMYWFPDSH</sequence>
<reference evidence="1 2" key="1">
    <citation type="journal article" date="2022" name="DNA Res.">
        <title>Chromosomal-level genome assembly of the orchid tree Bauhinia variegata (Leguminosae; Cercidoideae) supports the allotetraploid origin hypothesis of Bauhinia.</title>
        <authorList>
            <person name="Zhong Y."/>
            <person name="Chen Y."/>
            <person name="Zheng D."/>
            <person name="Pang J."/>
            <person name="Liu Y."/>
            <person name="Luo S."/>
            <person name="Meng S."/>
            <person name="Qian L."/>
            <person name="Wei D."/>
            <person name="Dai S."/>
            <person name="Zhou R."/>
        </authorList>
    </citation>
    <scope>NUCLEOTIDE SEQUENCE [LARGE SCALE GENOMIC DNA]</scope>
    <source>
        <strain evidence="1">BV-YZ2020</strain>
    </source>
</reference>
<organism evidence="1 2">
    <name type="scientific">Bauhinia variegata</name>
    <name type="common">Purple orchid tree</name>
    <name type="synonym">Phanera variegata</name>
    <dbReference type="NCBI Taxonomy" id="167791"/>
    <lineage>
        <taxon>Eukaryota</taxon>
        <taxon>Viridiplantae</taxon>
        <taxon>Streptophyta</taxon>
        <taxon>Embryophyta</taxon>
        <taxon>Tracheophyta</taxon>
        <taxon>Spermatophyta</taxon>
        <taxon>Magnoliopsida</taxon>
        <taxon>eudicotyledons</taxon>
        <taxon>Gunneridae</taxon>
        <taxon>Pentapetalae</taxon>
        <taxon>rosids</taxon>
        <taxon>fabids</taxon>
        <taxon>Fabales</taxon>
        <taxon>Fabaceae</taxon>
        <taxon>Cercidoideae</taxon>
        <taxon>Cercideae</taxon>
        <taxon>Bauhiniinae</taxon>
        <taxon>Bauhinia</taxon>
    </lineage>
</organism>
<keyword evidence="2" id="KW-1185">Reference proteome</keyword>
<accession>A0ACB9Q329</accession>
<protein>
    <submittedName>
        <fullName evidence="1">Uncharacterized protein</fullName>
    </submittedName>
</protein>
<name>A0ACB9Q329_BAUVA</name>
<evidence type="ECO:0000313" key="1">
    <source>
        <dbReference type="EMBL" id="KAI4355211.1"/>
    </source>
</evidence>
<dbReference type="Proteomes" id="UP000828941">
    <property type="component" value="Chromosome 2"/>
</dbReference>